<dbReference type="NCBIfam" id="TIGR00912">
    <property type="entry name" value="2A0309"/>
    <property type="match status" value="1"/>
</dbReference>
<evidence type="ECO:0000256" key="1">
    <source>
        <dbReference type="ARBA" id="ARBA00004141"/>
    </source>
</evidence>
<evidence type="ECO:0000313" key="9">
    <source>
        <dbReference type="EMBL" id="MBM7622218.1"/>
    </source>
</evidence>
<evidence type="ECO:0000313" key="10">
    <source>
        <dbReference type="Proteomes" id="UP000737402"/>
    </source>
</evidence>
<feature type="transmembrane region" description="Helical" evidence="8">
    <location>
        <begin position="302"/>
        <end position="321"/>
    </location>
</feature>
<protein>
    <submittedName>
        <fullName evidence="9">Spore germination protein (Amino acid permease)</fullName>
    </submittedName>
</protein>
<feature type="transmembrane region" description="Helical" evidence="8">
    <location>
        <begin position="79"/>
        <end position="108"/>
    </location>
</feature>
<feature type="transmembrane region" description="Helical" evidence="8">
    <location>
        <begin position="269"/>
        <end position="290"/>
    </location>
</feature>
<feature type="transmembrane region" description="Helical" evidence="8">
    <location>
        <begin position="114"/>
        <end position="136"/>
    </location>
</feature>
<comment type="caution">
    <text evidence="9">The sequence shown here is derived from an EMBL/GenBank/DDBJ whole genome shotgun (WGS) entry which is preliminary data.</text>
</comment>
<dbReference type="PANTHER" id="PTHR34975:SF2">
    <property type="entry name" value="SPORE GERMINATION PROTEIN A2"/>
    <property type="match status" value="1"/>
</dbReference>
<dbReference type="Proteomes" id="UP000737402">
    <property type="component" value="Unassembled WGS sequence"/>
</dbReference>
<dbReference type="PANTHER" id="PTHR34975">
    <property type="entry name" value="SPORE GERMINATION PROTEIN A2"/>
    <property type="match status" value="1"/>
</dbReference>
<evidence type="ECO:0000256" key="4">
    <source>
        <dbReference type="ARBA" id="ARBA00022544"/>
    </source>
</evidence>
<keyword evidence="4" id="KW-0309">Germination</keyword>
<comment type="similarity">
    <text evidence="2">Belongs to the amino acid-polyamine-organocation (APC) superfamily. Spore germination protein (SGP) (TC 2.A.3.9) family.</text>
</comment>
<organism evidence="9 10">
    <name type="scientific">Sutcliffiella tianshenii</name>
    <dbReference type="NCBI Taxonomy" id="1463404"/>
    <lineage>
        <taxon>Bacteria</taxon>
        <taxon>Bacillati</taxon>
        <taxon>Bacillota</taxon>
        <taxon>Bacilli</taxon>
        <taxon>Bacillales</taxon>
        <taxon>Bacillaceae</taxon>
        <taxon>Sutcliffiella</taxon>
    </lineage>
</organism>
<dbReference type="Pfam" id="PF03845">
    <property type="entry name" value="Spore_permease"/>
    <property type="match status" value="1"/>
</dbReference>
<gene>
    <name evidence="9" type="ORF">JOC95_004133</name>
</gene>
<comment type="subcellular location">
    <subcellularLocation>
        <location evidence="1">Membrane</location>
        <topology evidence="1">Multi-pass membrane protein</topology>
    </subcellularLocation>
</comment>
<keyword evidence="7 8" id="KW-0472">Membrane</keyword>
<evidence type="ECO:0000256" key="7">
    <source>
        <dbReference type="ARBA" id="ARBA00023136"/>
    </source>
</evidence>
<evidence type="ECO:0000256" key="8">
    <source>
        <dbReference type="SAM" id="Phobius"/>
    </source>
</evidence>
<sequence>MLKASEKSISQGQLYFLIIQSQMGVGILSLPFAVHSTAKGDGWISTILAGIVLQIWLLIFLTISRWFPEKNIYQIMKHLFGRFVGSIFVVAYILYFTAVAALVAVLQTGLINKWILTLTPFWLIYVLIIIVAVYLATDNILTIARFFSLSTGVILFFILLVSTVYRDANLSYILPIGDGGIKNIFIATKDVLIALAGFEIILMVYPLLKDKKKTFKTLTLANVTTISIYTFLVFTSFIIFSPVELTLVPEPVLYMLKAISFEIIERLDLIFLSIWVIPMTNSFIIYLYQASKGLKELFHTDSHSPFVPIIVIPIFISGFFLQDKFVIQKIDSIFQYIIYSFVFFLPIAFLILGFIKKKNGKEKKHVPTT</sequence>
<accession>A0ABS2P5M1</accession>
<evidence type="ECO:0000256" key="6">
    <source>
        <dbReference type="ARBA" id="ARBA00022989"/>
    </source>
</evidence>
<keyword evidence="3" id="KW-0813">Transport</keyword>
<evidence type="ECO:0000256" key="5">
    <source>
        <dbReference type="ARBA" id="ARBA00022692"/>
    </source>
</evidence>
<feature type="transmembrane region" description="Helical" evidence="8">
    <location>
        <begin position="184"/>
        <end position="208"/>
    </location>
</feature>
<dbReference type="InterPro" id="IPR004761">
    <property type="entry name" value="Spore_GerAB"/>
</dbReference>
<dbReference type="EMBL" id="JAFBED010000016">
    <property type="protein sequence ID" value="MBM7622218.1"/>
    <property type="molecule type" value="Genomic_DNA"/>
</dbReference>
<keyword evidence="5 8" id="KW-0812">Transmembrane</keyword>
<evidence type="ECO:0000256" key="2">
    <source>
        <dbReference type="ARBA" id="ARBA00007998"/>
    </source>
</evidence>
<feature type="transmembrane region" description="Helical" evidence="8">
    <location>
        <begin position="220"/>
        <end position="240"/>
    </location>
</feature>
<evidence type="ECO:0000256" key="3">
    <source>
        <dbReference type="ARBA" id="ARBA00022448"/>
    </source>
</evidence>
<feature type="transmembrane region" description="Helical" evidence="8">
    <location>
        <begin position="46"/>
        <end position="67"/>
    </location>
</feature>
<keyword evidence="6 8" id="KW-1133">Transmembrane helix</keyword>
<proteinExistence type="inferred from homology"/>
<feature type="transmembrane region" description="Helical" evidence="8">
    <location>
        <begin position="143"/>
        <end position="164"/>
    </location>
</feature>
<dbReference type="RefSeq" id="WP_204419714.1">
    <property type="nucleotide sequence ID" value="NZ_JAFBED010000016.1"/>
</dbReference>
<name>A0ABS2P5M1_9BACI</name>
<feature type="transmembrane region" description="Helical" evidence="8">
    <location>
        <begin position="12"/>
        <end position="34"/>
    </location>
</feature>
<feature type="transmembrane region" description="Helical" evidence="8">
    <location>
        <begin position="333"/>
        <end position="355"/>
    </location>
</feature>
<dbReference type="Gene3D" id="1.20.1740.10">
    <property type="entry name" value="Amino acid/polyamine transporter I"/>
    <property type="match status" value="1"/>
</dbReference>
<reference evidence="9 10" key="1">
    <citation type="submission" date="2021-01" db="EMBL/GenBank/DDBJ databases">
        <title>Genomic Encyclopedia of Type Strains, Phase IV (KMG-IV): sequencing the most valuable type-strain genomes for metagenomic binning, comparative biology and taxonomic classification.</title>
        <authorList>
            <person name="Goeker M."/>
        </authorList>
    </citation>
    <scope>NUCLEOTIDE SEQUENCE [LARGE SCALE GENOMIC DNA]</scope>
    <source>
        <strain evidence="9 10">DSM 25879</strain>
    </source>
</reference>
<keyword evidence="10" id="KW-1185">Reference proteome</keyword>